<dbReference type="EnsemblBacteria" id="AAM04415">
    <property type="protein sequence ID" value="AAM04415"/>
    <property type="gene ID" value="MA_0983"/>
</dbReference>
<dbReference type="HOGENOM" id="CLU_1976502_0_0_2"/>
<gene>
    <name evidence="2" type="ordered locus">MA_0983</name>
</gene>
<feature type="transmembrane region" description="Helical" evidence="1">
    <location>
        <begin position="60"/>
        <end position="81"/>
    </location>
</feature>
<dbReference type="KEGG" id="mac:MA_0983"/>
<keyword evidence="1" id="KW-0472">Membrane</keyword>
<keyword evidence="3" id="KW-1185">Reference proteome</keyword>
<sequence>MLRKVFSPKALNVQLYSFFNIFFGFFKGFTLRSHIEFRTSCNKKVIFFCYSYEKLSHGLLQVWFSHVFLQIFVAILFYIGVETVQSGSVLSLQNLLYTINFREIETQFIFVCRFYHKICAYSWLSF</sequence>
<keyword evidence="1" id="KW-1133">Transmembrane helix</keyword>
<protein>
    <submittedName>
        <fullName evidence="2">Uncharacterized protein</fullName>
    </submittedName>
</protein>
<organism evidence="2 3">
    <name type="scientific">Methanosarcina acetivorans (strain ATCC 35395 / DSM 2834 / JCM 12185 / C2A)</name>
    <dbReference type="NCBI Taxonomy" id="188937"/>
    <lineage>
        <taxon>Archaea</taxon>
        <taxon>Methanobacteriati</taxon>
        <taxon>Methanobacteriota</taxon>
        <taxon>Stenosarchaea group</taxon>
        <taxon>Methanomicrobia</taxon>
        <taxon>Methanosarcinales</taxon>
        <taxon>Methanosarcinaceae</taxon>
        <taxon>Methanosarcina</taxon>
    </lineage>
</organism>
<evidence type="ECO:0000313" key="3">
    <source>
        <dbReference type="Proteomes" id="UP000002487"/>
    </source>
</evidence>
<proteinExistence type="predicted"/>
<dbReference type="EMBL" id="AE010299">
    <property type="protein sequence ID" value="AAM04415.1"/>
    <property type="molecule type" value="Genomic_DNA"/>
</dbReference>
<dbReference type="AlphaFoldDB" id="Q8TS24"/>
<evidence type="ECO:0000313" key="2">
    <source>
        <dbReference type="EMBL" id="AAM04415.1"/>
    </source>
</evidence>
<accession>Q8TS24</accession>
<dbReference type="InParanoid" id="Q8TS24"/>
<reference evidence="2 3" key="1">
    <citation type="journal article" date="2002" name="Genome Res.">
        <title>The genome of Methanosarcina acetivorans reveals extensive metabolic and physiological diversity.</title>
        <authorList>
            <person name="Galagan J.E."/>
            <person name="Nusbaum C."/>
            <person name="Roy A."/>
            <person name="Endrizzi M.G."/>
            <person name="Macdonald P."/>
            <person name="FitzHugh W."/>
            <person name="Calvo S."/>
            <person name="Engels R."/>
            <person name="Smirnov S."/>
            <person name="Atnoor D."/>
            <person name="Brown A."/>
            <person name="Allen N."/>
            <person name="Naylor J."/>
            <person name="Stange-Thomann N."/>
            <person name="DeArellano K."/>
            <person name="Johnson R."/>
            <person name="Linton L."/>
            <person name="McEwan P."/>
            <person name="McKernan K."/>
            <person name="Talamas J."/>
            <person name="Tirrell A."/>
            <person name="Ye W."/>
            <person name="Zimmer A."/>
            <person name="Barber R.D."/>
            <person name="Cann I."/>
            <person name="Graham D.E."/>
            <person name="Grahame D.A."/>
            <person name="Guss A."/>
            <person name="Hedderich R."/>
            <person name="Ingram-Smith C."/>
            <person name="Kuettner C.H."/>
            <person name="Krzycki J.A."/>
            <person name="Leigh J.A."/>
            <person name="Li W."/>
            <person name="Liu J."/>
            <person name="Mukhopadhyay B."/>
            <person name="Reeve J.N."/>
            <person name="Smith K."/>
            <person name="Springer T.A."/>
            <person name="Umayam L.A."/>
            <person name="White O."/>
            <person name="White R.H."/>
            <person name="de Macario E.C."/>
            <person name="Ferry J.G."/>
            <person name="Jarrell K.F."/>
            <person name="Jing H."/>
            <person name="Macario A.J.L."/>
            <person name="Paulsen I."/>
            <person name="Pritchett M."/>
            <person name="Sowers K.R."/>
            <person name="Swanson R.V."/>
            <person name="Zinder S.H."/>
            <person name="Lander E."/>
            <person name="Metcalf W.W."/>
            <person name="Birren B."/>
        </authorList>
    </citation>
    <scope>NUCLEOTIDE SEQUENCE [LARGE SCALE GENOMIC DNA]</scope>
    <source>
        <strain evidence="3">ATCC 35395 / DSM 2834 / JCM 12185 / C2A</strain>
    </source>
</reference>
<evidence type="ECO:0000256" key="1">
    <source>
        <dbReference type="SAM" id="Phobius"/>
    </source>
</evidence>
<dbReference type="Proteomes" id="UP000002487">
    <property type="component" value="Chromosome"/>
</dbReference>
<keyword evidence="1" id="KW-0812">Transmembrane</keyword>
<name>Q8TS24_METAC</name>
<feature type="transmembrane region" description="Helical" evidence="1">
    <location>
        <begin position="12"/>
        <end position="30"/>
    </location>
</feature>